<protein>
    <submittedName>
        <fullName evidence="2">MarR family transcriptional regulator</fullName>
    </submittedName>
</protein>
<dbReference type="SUPFAM" id="SSF46785">
    <property type="entry name" value="Winged helix' DNA-binding domain"/>
    <property type="match status" value="1"/>
</dbReference>
<dbReference type="PROSITE" id="PS50987">
    <property type="entry name" value="HTH_ARSR_2"/>
    <property type="match status" value="1"/>
</dbReference>
<evidence type="ECO:0000313" key="2">
    <source>
        <dbReference type="EMBL" id="MCD7109591.1"/>
    </source>
</evidence>
<dbReference type="InterPro" id="IPR036390">
    <property type="entry name" value="WH_DNA-bd_sf"/>
</dbReference>
<keyword evidence="3" id="KW-1185">Reference proteome</keyword>
<comment type="caution">
    <text evidence="2">The sequence shown here is derived from an EMBL/GenBank/DDBJ whole genome shotgun (WGS) entry which is preliminary data.</text>
</comment>
<organism evidence="2 3">
    <name type="scientific">Rhizobium quercicola</name>
    <dbReference type="NCBI Taxonomy" id="2901226"/>
    <lineage>
        <taxon>Bacteria</taxon>
        <taxon>Pseudomonadati</taxon>
        <taxon>Pseudomonadota</taxon>
        <taxon>Alphaproteobacteria</taxon>
        <taxon>Hyphomicrobiales</taxon>
        <taxon>Rhizobiaceae</taxon>
        <taxon>Rhizobium/Agrobacterium group</taxon>
        <taxon>Rhizobium</taxon>
    </lineage>
</organism>
<dbReference type="Proteomes" id="UP001139089">
    <property type="component" value="Unassembled WGS sequence"/>
</dbReference>
<evidence type="ECO:0000313" key="3">
    <source>
        <dbReference type="Proteomes" id="UP001139089"/>
    </source>
</evidence>
<dbReference type="PANTHER" id="PTHR38600:SF1">
    <property type="entry name" value="TRANSCRIPTIONAL REGULATORY PROTEIN"/>
    <property type="match status" value="1"/>
</dbReference>
<accession>A0A9X1NT94</accession>
<evidence type="ECO:0000259" key="1">
    <source>
        <dbReference type="PROSITE" id="PS50987"/>
    </source>
</evidence>
<name>A0A9X1NT94_9HYPH</name>
<dbReference type="RefSeq" id="WP_231814342.1">
    <property type="nucleotide sequence ID" value="NZ_JAJOZR010000006.1"/>
</dbReference>
<dbReference type="AlphaFoldDB" id="A0A9X1NT94"/>
<dbReference type="Gene3D" id="1.10.10.10">
    <property type="entry name" value="Winged helix-like DNA-binding domain superfamily/Winged helix DNA-binding domain"/>
    <property type="match status" value="1"/>
</dbReference>
<dbReference type="InterPro" id="IPR036388">
    <property type="entry name" value="WH-like_DNA-bd_sf"/>
</dbReference>
<proteinExistence type="predicted"/>
<dbReference type="EMBL" id="JAJOZR010000006">
    <property type="protein sequence ID" value="MCD7109591.1"/>
    <property type="molecule type" value="Genomic_DNA"/>
</dbReference>
<dbReference type="PANTHER" id="PTHR38600">
    <property type="entry name" value="TRANSCRIPTIONAL REGULATORY PROTEIN"/>
    <property type="match status" value="1"/>
</dbReference>
<dbReference type="InterPro" id="IPR011991">
    <property type="entry name" value="ArsR-like_HTH"/>
</dbReference>
<dbReference type="GO" id="GO:0003700">
    <property type="term" value="F:DNA-binding transcription factor activity"/>
    <property type="evidence" value="ECO:0007669"/>
    <property type="project" value="InterPro"/>
</dbReference>
<feature type="domain" description="HTH arsR-type" evidence="1">
    <location>
        <begin position="1"/>
        <end position="76"/>
    </location>
</feature>
<reference evidence="2" key="1">
    <citation type="submission" date="2021-12" db="EMBL/GenBank/DDBJ databases">
        <authorList>
            <person name="Li Y."/>
        </authorList>
    </citation>
    <scope>NUCLEOTIDE SEQUENCE</scope>
    <source>
        <strain evidence="2">DKSPLA3</strain>
    </source>
</reference>
<sequence>MRQHLLERLQASPLTVGQLAVGLPISRPAVSQHLQVLLAGNLVSFEKNGASRICRINAAGFSALVNWLEIIARGPASRDGTEAKSLSKIS</sequence>
<dbReference type="CDD" id="cd00090">
    <property type="entry name" value="HTH_ARSR"/>
    <property type="match status" value="1"/>
</dbReference>
<gene>
    <name evidence="2" type="ORF">LRX75_11085</name>
</gene>
<dbReference type="InterPro" id="IPR001845">
    <property type="entry name" value="HTH_ArsR_DNA-bd_dom"/>
</dbReference>
<dbReference type="Pfam" id="PF01022">
    <property type="entry name" value="HTH_5"/>
    <property type="match status" value="1"/>
</dbReference>